<keyword evidence="2" id="KW-1185">Reference proteome</keyword>
<protein>
    <submittedName>
        <fullName evidence="1">Uncharacterized protein</fullName>
    </submittedName>
</protein>
<gene>
    <name evidence="1" type="ORF">Godav_000823</name>
</gene>
<sequence length="57" mass="6623">MTSKHKRNKVRPGSHVATQEHYVVTLDNTQNKNGKFMCSISSPSIEFQERDIDKYLQ</sequence>
<evidence type="ECO:0000313" key="2">
    <source>
        <dbReference type="Proteomes" id="UP000593561"/>
    </source>
</evidence>
<comment type="caution">
    <text evidence="1">The sequence shown here is derived from an EMBL/GenBank/DDBJ whole genome shotgun (WGS) entry which is preliminary data.</text>
</comment>
<organism evidence="1 2">
    <name type="scientific">Gossypium davidsonii</name>
    <name type="common">Davidson's cotton</name>
    <name type="synonym">Gossypium klotzschianum subsp. davidsonii</name>
    <dbReference type="NCBI Taxonomy" id="34287"/>
    <lineage>
        <taxon>Eukaryota</taxon>
        <taxon>Viridiplantae</taxon>
        <taxon>Streptophyta</taxon>
        <taxon>Embryophyta</taxon>
        <taxon>Tracheophyta</taxon>
        <taxon>Spermatophyta</taxon>
        <taxon>Magnoliopsida</taxon>
        <taxon>eudicotyledons</taxon>
        <taxon>Gunneridae</taxon>
        <taxon>Pentapetalae</taxon>
        <taxon>rosids</taxon>
        <taxon>malvids</taxon>
        <taxon>Malvales</taxon>
        <taxon>Malvaceae</taxon>
        <taxon>Malvoideae</taxon>
        <taxon>Gossypium</taxon>
    </lineage>
</organism>
<proteinExistence type="predicted"/>
<dbReference type="EMBL" id="JABFAC010000013">
    <property type="protein sequence ID" value="MBA0632003.1"/>
    <property type="molecule type" value="Genomic_DNA"/>
</dbReference>
<dbReference type="AlphaFoldDB" id="A0A7J8T1B4"/>
<accession>A0A7J8T1B4</accession>
<dbReference type="Proteomes" id="UP000593561">
    <property type="component" value="Unassembled WGS sequence"/>
</dbReference>
<evidence type="ECO:0000313" key="1">
    <source>
        <dbReference type="EMBL" id="MBA0632003.1"/>
    </source>
</evidence>
<reference evidence="1 2" key="1">
    <citation type="journal article" date="2019" name="Genome Biol. Evol.">
        <title>Insights into the evolution of the New World diploid cottons (Gossypium, subgenus Houzingenia) based on genome sequencing.</title>
        <authorList>
            <person name="Grover C.E."/>
            <person name="Arick M.A. 2nd"/>
            <person name="Thrash A."/>
            <person name="Conover J.L."/>
            <person name="Sanders W.S."/>
            <person name="Peterson D.G."/>
            <person name="Frelichowski J.E."/>
            <person name="Scheffler J.A."/>
            <person name="Scheffler B.E."/>
            <person name="Wendel J.F."/>
        </authorList>
    </citation>
    <scope>NUCLEOTIDE SEQUENCE [LARGE SCALE GENOMIC DNA]</scope>
    <source>
        <strain evidence="1">27</strain>
        <tissue evidence="1">Leaf</tissue>
    </source>
</reference>
<name>A0A7J8T1B4_GOSDV</name>